<dbReference type="InterPro" id="IPR050204">
    <property type="entry name" value="AraC_XylS_family_regulators"/>
</dbReference>
<dbReference type="PANTHER" id="PTHR46796">
    <property type="entry name" value="HTH-TYPE TRANSCRIPTIONAL ACTIVATOR RHAS-RELATED"/>
    <property type="match status" value="1"/>
</dbReference>
<dbReference type="RefSeq" id="WP_125090682.1">
    <property type="nucleotide sequence ID" value="NZ_RSAA01000011.1"/>
</dbReference>
<proteinExistence type="predicted"/>
<dbReference type="GO" id="GO:0003700">
    <property type="term" value="F:DNA-binding transcription factor activity"/>
    <property type="evidence" value="ECO:0007669"/>
    <property type="project" value="InterPro"/>
</dbReference>
<feature type="compositionally biased region" description="Polar residues" evidence="4">
    <location>
        <begin position="264"/>
        <end position="279"/>
    </location>
</feature>
<evidence type="ECO:0000256" key="3">
    <source>
        <dbReference type="ARBA" id="ARBA00023163"/>
    </source>
</evidence>
<dbReference type="AlphaFoldDB" id="A0A3R8QAM0"/>
<accession>A0A3R8QAM0</accession>
<dbReference type="OrthoDB" id="9816011at2"/>
<name>A0A3R8QAM0_9PSEU</name>
<keyword evidence="7" id="KW-1185">Reference proteome</keyword>
<dbReference type="GO" id="GO:0043565">
    <property type="term" value="F:sequence-specific DNA binding"/>
    <property type="evidence" value="ECO:0007669"/>
    <property type="project" value="InterPro"/>
</dbReference>
<dbReference type="Gene3D" id="1.10.10.60">
    <property type="entry name" value="Homeodomain-like"/>
    <property type="match status" value="2"/>
</dbReference>
<feature type="domain" description="HTH araC/xylS-type" evidence="5">
    <location>
        <begin position="6"/>
        <end position="104"/>
    </location>
</feature>
<dbReference type="Pfam" id="PF12833">
    <property type="entry name" value="HTH_18"/>
    <property type="match status" value="1"/>
</dbReference>
<evidence type="ECO:0000256" key="4">
    <source>
        <dbReference type="SAM" id="MobiDB-lite"/>
    </source>
</evidence>
<evidence type="ECO:0000313" key="7">
    <source>
        <dbReference type="Proteomes" id="UP000274515"/>
    </source>
</evidence>
<evidence type="ECO:0000259" key="5">
    <source>
        <dbReference type="PROSITE" id="PS01124"/>
    </source>
</evidence>
<keyword evidence="3" id="KW-0804">Transcription</keyword>
<feature type="region of interest" description="Disordered" evidence="4">
    <location>
        <begin position="254"/>
        <end position="279"/>
    </location>
</feature>
<dbReference type="EMBL" id="RSAA01000011">
    <property type="protein sequence ID" value="RRO16741.1"/>
    <property type="molecule type" value="Genomic_DNA"/>
</dbReference>
<dbReference type="PROSITE" id="PS01124">
    <property type="entry name" value="HTH_ARAC_FAMILY_2"/>
    <property type="match status" value="1"/>
</dbReference>
<dbReference type="SUPFAM" id="SSF46689">
    <property type="entry name" value="Homeodomain-like"/>
    <property type="match status" value="2"/>
</dbReference>
<sequence length="279" mass="29604">MPDVAVEAARFIAGHAREPITLSDIADHVGYSPFHLARAFERAHGLPPGKFLAAHRFQHAKKLLLETDERVADICCEVGFSSVGTFTRRFTADIGLSPVSFRRLPDLLSDAPPRPVLVPGLAPAGGVVTGAVHLSPCARAAVGSDAAIYVGLFAQRAPRGVPVVGALLDERGRFELTGIPTGTYWLLSTAFAARAEHVDQLVPGWNVVGGSPTPVRVAPGRPPEDREITLQVVPPWSAPVLVALPPLASPIAQDRRRHLRRSGPTLSSTPLLTSAGSHP</sequence>
<organism evidence="6 7">
    <name type="scientific">Saccharopolyspora rhizosphaerae</name>
    <dbReference type="NCBI Taxonomy" id="2492662"/>
    <lineage>
        <taxon>Bacteria</taxon>
        <taxon>Bacillati</taxon>
        <taxon>Actinomycetota</taxon>
        <taxon>Actinomycetes</taxon>
        <taxon>Pseudonocardiales</taxon>
        <taxon>Pseudonocardiaceae</taxon>
        <taxon>Saccharopolyspora</taxon>
    </lineage>
</organism>
<keyword evidence="2" id="KW-0238">DNA-binding</keyword>
<evidence type="ECO:0000256" key="2">
    <source>
        <dbReference type="ARBA" id="ARBA00023125"/>
    </source>
</evidence>
<dbReference type="Proteomes" id="UP000274515">
    <property type="component" value="Unassembled WGS sequence"/>
</dbReference>
<evidence type="ECO:0000313" key="6">
    <source>
        <dbReference type="EMBL" id="RRO16741.1"/>
    </source>
</evidence>
<dbReference type="SMART" id="SM00342">
    <property type="entry name" value="HTH_ARAC"/>
    <property type="match status" value="1"/>
</dbReference>
<dbReference type="InterPro" id="IPR009057">
    <property type="entry name" value="Homeodomain-like_sf"/>
</dbReference>
<reference evidence="6 7" key="1">
    <citation type="submission" date="2018-11" db="EMBL/GenBank/DDBJ databases">
        <title>Saccharopolyspora rhizosphaerae sp. nov., an actinomycete isolated from rhizosphere soil in Thailand.</title>
        <authorList>
            <person name="Intra B."/>
            <person name="Euanorasetr J."/>
            <person name="Take A."/>
            <person name="Inahashi Y."/>
            <person name="Mori M."/>
            <person name="Panbangred W."/>
            <person name="Matsumoto A."/>
        </authorList>
    </citation>
    <scope>NUCLEOTIDE SEQUENCE [LARGE SCALE GENOMIC DNA]</scope>
    <source>
        <strain evidence="6 7">H219</strain>
    </source>
</reference>
<evidence type="ECO:0000256" key="1">
    <source>
        <dbReference type="ARBA" id="ARBA00023015"/>
    </source>
</evidence>
<keyword evidence="1" id="KW-0805">Transcription regulation</keyword>
<dbReference type="InterPro" id="IPR018060">
    <property type="entry name" value="HTH_AraC"/>
</dbReference>
<gene>
    <name evidence="6" type="ORF">EIL87_13085</name>
</gene>
<protein>
    <submittedName>
        <fullName evidence="6">AraC family transcriptional regulator</fullName>
    </submittedName>
</protein>
<comment type="caution">
    <text evidence="6">The sequence shown here is derived from an EMBL/GenBank/DDBJ whole genome shotgun (WGS) entry which is preliminary data.</text>
</comment>